<organism evidence="1 2">
    <name type="scientific">Pseudorhodoplanes sinuspersici</name>
    <dbReference type="NCBI Taxonomy" id="1235591"/>
    <lineage>
        <taxon>Bacteria</taxon>
        <taxon>Pseudomonadati</taxon>
        <taxon>Pseudomonadota</taxon>
        <taxon>Alphaproteobacteria</taxon>
        <taxon>Hyphomicrobiales</taxon>
        <taxon>Pseudorhodoplanes</taxon>
    </lineage>
</organism>
<evidence type="ECO:0000313" key="2">
    <source>
        <dbReference type="Proteomes" id="UP000194137"/>
    </source>
</evidence>
<dbReference type="Proteomes" id="UP000194137">
    <property type="component" value="Chromosome"/>
</dbReference>
<accession>A0A1W6ZUG9</accession>
<dbReference type="KEGG" id="psin:CAK95_19135"/>
<dbReference type="EMBL" id="CP021112">
    <property type="protein sequence ID" value="ARQ00970.1"/>
    <property type="molecule type" value="Genomic_DNA"/>
</dbReference>
<gene>
    <name evidence="1" type="ORF">CAK95_19135</name>
</gene>
<sequence length="444" mass="49165">MTELERGLLRGEETPGAELVLQELRRDAREHARPKRPGNLSRLFFQPLEPFLVDDSATHNHPGRIARVILEPVWDWICRDLMPGEAKAVTDQVALAFDNGEPKRAEQLARAFQDRTAVRMEEALAAAHADERLKRRLTGQINTPRALTDIASILTIIKSRDVLATFGSKLPGHIKVFDGAPVVEVKELIDSPVAGGSKLFVYTLVMTMSRLAAPWQLIRLATRAAGSDHASRIAEGPYSAAVEIVFAEIERMTGELKAELRTGRGLATGALLKGIHDAARGMRSEINLTHDSPWSRRLAALRTQVSDLLKNEIESLTGRVRRLLRPRPIKEIAPHSTIDINEVGDTEALIEFVKTCRVYANELAVNELTSRTWSDLQHYLDTTTPSLVENLRNAGESDRAFRQSQLDAAVRFCAKVFGQEYASLLLKSGEVAVASEQKKLAAKA</sequence>
<name>A0A1W6ZUG9_9HYPH</name>
<proteinExistence type="predicted"/>
<dbReference type="AlphaFoldDB" id="A0A1W6ZUG9"/>
<evidence type="ECO:0000313" key="1">
    <source>
        <dbReference type="EMBL" id="ARQ00970.1"/>
    </source>
</evidence>
<dbReference type="STRING" id="1235591.CAK95_19135"/>
<keyword evidence="2" id="KW-1185">Reference proteome</keyword>
<reference evidence="1 2" key="1">
    <citation type="submission" date="2017-05" db="EMBL/GenBank/DDBJ databases">
        <title>Full genome sequence of Pseudorhodoplanes sinuspersici.</title>
        <authorList>
            <person name="Dastgheib S.M.M."/>
            <person name="Shavandi M."/>
            <person name="Tirandaz H."/>
        </authorList>
    </citation>
    <scope>NUCLEOTIDE SEQUENCE [LARGE SCALE GENOMIC DNA]</scope>
    <source>
        <strain evidence="1 2">RIPI110</strain>
    </source>
</reference>
<protein>
    <submittedName>
        <fullName evidence="1">Uncharacterized protein</fullName>
    </submittedName>
</protein>